<evidence type="ECO:0000313" key="2">
    <source>
        <dbReference type="EMBL" id="KNZ50939.1"/>
    </source>
</evidence>
<dbReference type="InterPro" id="IPR012337">
    <property type="entry name" value="RNaseH-like_sf"/>
</dbReference>
<protein>
    <recommendedName>
        <fullName evidence="1">Retrovirus-related Pol polyprotein from transposon TNT 1-94-like beta-barrel domain-containing protein</fullName>
    </recommendedName>
</protein>
<dbReference type="EMBL" id="LAVV01009241">
    <property type="protein sequence ID" value="KNZ50939.1"/>
    <property type="molecule type" value="Genomic_DNA"/>
</dbReference>
<dbReference type="Pfam" id="PF22936">
    <property type="entry name" value="Pol_BBD"/>
    <property type="match status" value="1"/>
</dbReference>
<accession>A0A0L6UQY5</accession>
<proteinExistence type="predicted"/>
<dbReference type="AlphaFoldDB" id="A0A0L6UQY5"/>
<name>A0A0L6UQY5_9BASI</name>
<dbReference type="SUPFAM" id="SSF53098">
    <property type="entry name" value="Ribonuclease H-like"/>
    <property type="match status" value="1"/>
</dbReference>
<organism evidence="2 3">
    <name type="scientific">Puccinia sorghi</name>
    <dbReference type="NCBI Taxonomy" id="27349"/>
    <lineage>
        <taxon>Eukaryota</taxon>
        <taxon>Fungi</taxon>
        <taxon>Dikarya</taxon>
        <taxon>Basidiomycota</taxon>
        <taxon>Pucciniomycotina</taxon>
        <taxon>Pucciniomycetes</taxon>
        <taxon>Pucciniales</taxon>
        <taxon>Pucciniaceae</taxon>
        <taxon>Puccinia</taxon>
    </lineage>
</organism>
<evidence type="ECO:0000313" key="3">
    <source>
        <dbReference type="Proteomes" id="UP000037035"/>
    </source>
</evidence>
<gene>
    <name evidence="2" type="ORF">VP01_4165g1</name>
</gene>
<sequence>MLVATHQWGGCKEEQGLFEWEGGSADVTLKWGLGWDLPADGLGHLVMDKFPASMDNIYDMITHSGKDISLETVIDHLRPMQIIKILEPAEEIELIQSLYSQTAPRNASKGLTIPLLRAPNLIAGCFTQNSNLLTKTRLLNRRPLLVASMPHYPDLLTSLSSIWDLGQQDSLKIKGIGSVRLSNEHGEFFLNYVLFIPDLVVNLISVIRNNKIKMSGNYIENLPTLEFENCKFSSLLLSAEFIHKSLGHIIKDCKSCAVAKVTRASYKSENAASLKPFEEIHFDLIGPIWPPSAAKSNVSECPPFLINIAARRFGYHPTTLHSDRGSEFIKSALKKILQRSLYKAANLRCVL</sequence>
<keyword evidence="3" id="KW-1185">Reference proteome</keyword>
<comment type="caution">
    <text evidence="2">The sequence shown here is derived from an EMBL/GenBank/DDBJ whole genome shotgun (WGS) entry which is preliminary data.</text>
</comment>
<feature type="domain" description="Retrovirus-related Pol polyprotein from transposon TNT 1-94-like beta-barrel" evidence="1">
    <location>
        <begin position="163"/>
        <end position="208"/>
    </location>
</feature>
<reference evidence="2 3" key="1">
    <citation type="submission" date="2015-08" db="EMBL/GenBank/DDBJ databases">
        <title>Next Generation Sequencing and Analysis of the Genome of Puccinia sorghi L Schw, the Causal Agent of Maize Common Rust.</title>
        <authorList>
            <person name="Rochi L."/>
            <person name="Burguener G."/>
            <person name="Darino M."/>
            <person name="Turjanski A."/>
            <person name="Kreff E."/>
            <person name="Dieguez M.J."/>
            <person name="Sacco F."/>
        </authorList>
    </citation>
    <scope>NUCLEOTIDE SEQUENCE [LARGE SCALE GENOMIC DNA]</scope>
    <source>
        <strain evidence="2 3">RO10H11247</strain>
    </source>
</reference>
<dbReference type="VEuPathDB" id="FungiDB:VP01_4165g1"/>
<evidence type="ECO:0000259" key="1">
    <source>
        <dbReference type="Pfam" id="PF22936"/>
    </source>
</evidence>
<dbReference type="InterPro" id="IPR054722">
    <property type="entry name" value="PolX-like_BBD"/>
</dbReference>
<dbReference type="Proteomes" id="UP000037035">
    <property type="component" value="Unassembled WGS sequence"/>
</dbReference>
<dbReference type="OrthoDB" id="3340343at2759"/>